<proteinExistence type="predicted"/>
<dbReference type="Proteomes" id="UP000271272">
    <property type="component" value="Unassembled WGS sequence"/>
</dbReference>
<keyword evidence="4" id="KW-1185">Reference proteome</keyword>
<keyword evidence="1" id="KW-0812">Transmembrane</keyword>
<evidence type="ECO:0000259" key="2">
    <source>
        <dbReference type="Pfam" id="PF13400"/>
    </source>
</evidence>
<keyword evidence="1" id="KW-1133">Transmembrane helix</keyword>
<organism evidence="3 4">
    <name type="scientific">Actinomyces bowdenii</name>
    <dbReference type="NCBI Taxonomy" id="131109"/>
    <lineage>
        <taxon>Bacteria</taxon>
        <taxon>Bacillati</taxon>
        <taxon>Actinomycetota</taxon>
        <taxon>Actinomycetes</taxon>
        <taxon>Actinomycetales</taxon>
        <taxon>Actinomycetaceae</taxon>
        <taxon>Actinomyces</taxon>
    </lineage>
</organism>
<dbReference type="AlphaFoldDB" id="A0A3P1VBG8"/>
<evidence type="ECO:0000313" key="4">
    <source>
        <dbReference type="Proteomes" id="UP000271272"/>
    </source>
</evidence>
<dbReference type="OrthoDB" id="9838257at2"/>
<dbReference type="RefSeq" id="WP_124932678.1">
    <property type="nucleotide sequence ID" value="NZ_RQZC01000001.1"/>
</dbReference>
<accession>A0A3P1VBG8</accession>
<sequence>MEELRRRLRLRATEERGSMLPYVVAGVFVITLIGYMLIGYLGDGYDESRQSKAAADAAALAAAESWSQALELEYTKALASSSPAEFWSHFGKRLTLTKGTAELAAEQYASNNDATVTSVSYDARTATVEVTVRGNDEIRDTGQRAEATASARIVFEGGICNSKGDLGVSIGGACATSPTSATVPDGFDFSTALEGVLPKTRTRLTDGQD</sequence>
<reference evidence="3 4" key="1">
    <citation type="submission" date="2018-11" db="EMBL/GenBank/DDBJ databases">
        <title>Genomes From Bacteria Associated with the Canine Oral Cavity: a Test Case for Automated Genome-Based Taxonomic Assignment.</title>
        <authorList>
            <person name="Coil D.A."/>
            <person name="Jospin G."/>
            <person name="Darling A.E."/>
            <person name="Wallis C."/>
            <person name="Davis I.J."/>
            <person name="Harris S."/>
            <person name="Eisen J.A."/>
            <person name="Holcombe L.J."/>
            <person name="O'Flynn C."/>
        </authorList>
    </citation>
    <scope>NUCLEOTIDE SEQUENCE [LARGE SCALE GENOMIC DNA]</scope>
    <source>
        <strain evidence="3 4">OH5050</strain>
    </source>
</reference>
<dbReference type="EMBL" id="RQZC01000001">
    <property type="protein sequence ID" value="RRD30765.1"/>
    <property type="molecule type" value="Genomic_DNA"/>
</dbReference>
<dbReference type="Pfam" id="PF13400">
    <property type="entry name" value="Tad"/>
    <property type="match status" value="1"/>
</dbReference>
<gene>
    <name evidence="3" type="ORF">EII10_01215</name>
</gene>
<evidence type="ECO:0000256" key="1">
    <source>
        <dbReference type="SAM" id="Phobius"/>
    </source>
</evidence>
<keyword evidence="1" id="KW-0472">Membrane</keyword>
<name>A0A3P1VBG8_9ACTO</name>
<feature type="transmembrane region" description="Helical" evidence="1">
    <location>
        <begin position="20"/>
        <end position="42"/>
    </location>
</feature>
<feature type="domain" description="Putative Flp pilus-assembly TadG-like N-terminal" evidence="2">
    <location>
        <begin position="17"/>
        <end position="63"/>
    </location>
</feature>
<dbReference type="InterPro" id="IPR028087">
    <property type="entry name" value="Tad_N"/>
</dbReference>
<comment type="caution">
    <text evidence="3">The sequence shown here is derived from an EMBL/GenBank/DDBJ whole genome shotgun (WGS) entry which is preliminary data.</text>
</comment>
<evidence type="ECO:0000313" key="3">
    <source>
        <dbReference type="EMBL" id="RRD30765.1"/>
    </source>
</evidence>
<protein>
    <recommendedName>
        <fullName evidence="2">Putative Flp pilus-assembly TadG-like N-terminal domain-containing protein</fullName>
    </recommendedName>
</protein>